<proteinExistence type="inferred from homology"/>
<feature type="domain" description="ABC transporter" evidence="6">
    <location>
        <begin position="337"/>
        <end position="528"/>
    </location>
</feature>
<comment type="caution">
    <text evidence="7">The sequence shown here is derived from an EMBL/GenBank/DDBJ whole genome shotgun (WGS) entry which is preliminary data.</text>
</comment>
<dbReference type="CDD" id="cd03221">
    <property type="entry name" value="ABCF_EF-3"/>
    <property type="match status" value="2"/>
</dbReference>
<evidence type="ECO:0000256" key="4">
    <source>
        <dbReference type="ARBA" id="ARBA00022840"/>
    </source>
</evidence>
<dbReference type="Proteomes" id="UP001174932">
    <property type="component" value="Unassembled WGS sequence"/>
</dbReference>
<name>A0ABT8YHP7_9HYPH</name>
<reference evidence="7" key="2">
    <citation type="submission" date="2023-07" db="EMBL/GenBank/DDBJ databases">
        <authorList>
            <person name="Shen H."/>
        </authorList>
    </citation>
    <scope>NUCLEOTIDE SEQUENCE</scope>
    <source>
        <strain evidence="7">TNR-22</strain>
    </source>
</reference>
<keyword evidence="4 7" id="KW-0067">ATP-binding</keyword>
<evidence type="ECO:0000256" key="1">
    <source>
        <dbReference type="ARBA" id="ARBA00005417"/>
    </source>
</evidence>
<evidence type="ECO:0000259" key="6">
    <source>
        <dbReference type="PROSITE" id="PS50893"/>
    </source>
</evidence>
<dbReference type="SMART" id="SM00382">
    <property type="entry name" value="AAA"/>
    <property type="match status" value="2"/>
</dbReference>
<dbReference type="Pfam" id="PF00005">
    <property type="entry name" value="ABC_tran"/>
    <property type="match status" value="2"/>
</dbReference>
<feature type="domain" description="ABC transporter" evidence="6">
    <location>
        <begin position="5"/>
        <end position="235"/>
    </location>
</feature>
<dbReference type="RefSeq" id="WP_304375073.1">
    <property type="nucleotide sequence ID" value="NZ_JAUOZU010000003.1"/>
</dbReference>
<reference evidence="7" key="1">
    <citation type="journal article" date="2015" name="Int. J. Syst. Evol. Microbiol.">
        <title>Rhizobium alvei sp. nov., isolated from a freshwater river.</title>
        <authorList>
            <person name="Sheu S.Y."/>
            <person name="Huang H.W."/>
            <person name="Young C.C."/>
            <person name="Chen W.M."/>
        </authorList>
    </citation>
    <scope>NUCLEOTIDE SEQUENCE</scope>
    <source>
        <strain evidence="7">TNR-22</strain>
    </source>
</reference>
<keyword evidence="8" id="KW-1185">Reference proteome</keyword>
<feature type="region of interest" description="Disordered" evidence="5">
    <location>
        <begin position="245"/>
        <end position="305"/>
    </location>
</feature>
<dbReference type="InterPro" id="IPR003439">
    <property type="entry name" value="ABC_transporter-like_ATP-bd"/>
</dbReference>
<protein>
    <submittedName>
        <fullName evidence="7">ABC-F family ATP-binding cassette domain-containing protein</fullName>
    </submittedName>
</protein>
<evidence type="ECO:0000313" key="7">
    <source>
        <dbReference type="EMBL" id="MDO6963183.1"/>
    </source>
</evidence>
<accession>A0ABT8YHP7</accession>
<dbReference type="PROSITE" id="PS50893">
    <property type="entry name" value="ABC_TRANSPORTER_2"/>
    <property type="match status" value="2"/>
</dbReference>
<dbReference type="InterPro" id="IPR050611">
    <property type="entry name" value="ABCF"/>
</dbReference>
<keyword evidence="3" id="KW-0547">Nucleotide-binding</keyword>
<dbReference type="PANTHER" id="PTHR19211">
    <property type="entry name" value="ATP-BINDING TRANSPORT PROTEIN-RELATED"/>
    <property type="match status" value="1"/>
</dbReference>
<evidence type="ECO:0000313" key="8">
    <source>
        <dbReference type="Proteomes" id="UP001174932"/>
    </source>
</evidence>
<dbReference type="SUPFAM" id="SSF52540">
    <property type="entry name" value="P-loop containing nucleoside triphosphate hydrolases"/>
    <property type="match status" value="2"/>
</dbReference>
<keyword evidence="2" id="KW-0677">Repeat</keyword>
<dbReference type="InterPro" id="IPR017871">
    <property type="entry name" value="ABC_transporter-like_CS"/>
</dbReference>
<dbReference type="PROSITE" id="PS00211">
    <property type="entry name" value="ABC_TRANSPORTER_1"/>
    <property type="match status" value="1"/>
</dbReference>
<comment type="similarity">
    <text evidence="1">Belongs to the ABC transporter superfamily.</text>
</comment>
<evidence type="ECO:0000256" key="5">
    <source>
        <dbReference type="SAM" id="MobiDB-lite"/>
    </source>
</evidence>
<feature type="compositionally biased region" description="Basic and acidic residues" evidence="5">
    <location>
        <begin position="284"/>
        <end position="305"/>
    </location>
</feature>
<dbReference type="GO" id="GO:0005524">
    <property type="term" value="F:ATP binding"/>
    <property type="evidence" value="ECO:0007669"/>
    <property type="project" value="UniProtKB-KW"/>
</dbReference>
<dbReference type="Gene3D" id="3.40.50.300">
    <property type="entry name" value="P-loop containing nucleotide triphosphate hydrolases"/>
    <property type="match status" value="2"/>
</dbReference>
<evidence type="ECO:0000256" key="3">
    <source>
        <dbReference type="ARBA" id="ARBA00022741"/>
    </source>
</evidence>
<dbReference type="InterPro" id="IPR027417">
    <property type="entry name" value="P-loop_NTPase"/>
</dbReference>
<organism evidence="7 8">
    <name type="scientific">Rhizobium alvei</name>
    <dbReference type="NCBI Taxonomy" id="1132659"/>
    <lineage>
        <taxon>Bacteria</taxon>
        <taxon>Pseudomonadati</taxon>
        <taxon>Pseudomonadota</taxon>
        <taxon>Alphaproteobacteria</taxon>
        <taxon>Hyphomicrobiales</taxon>
        <taxon>Rhizobiaceae</taxon>
        <taxon>Rhizobium/Agrobacterium group</taxon>
        <taxon>Rhizobium</taxon>
    </lineage>
</organism>
<evidence type="ECO:0000256" key="2">
    <source>
        <dbReference type="ARBA" id="ARBA00022737"/>
    </source>
</evidence>
<dbReference type="PANTHER" id="PTHR19211:SF6">
    <property type="entry name" value="BLL7188 PROTEIN"/>
    <property type="match status" value="1"/>
</dbReference>
<feature type="compositionally biased region" description="Basic and acidic residues" evidence="5">
    <location>
        <begin position="254"/>
        <end position="274"/>
    </location>
</feature>
<dbReference type="InterPro" id="IPR003593">
    <property type="entry name" value="AAA+_ATPase"/>
</dbReference>
<sequence length="529" mass="56606">MPASITVSNVAWVTPDGRSLFSNLNLSFCNERTGLVGRNGVGKTTLLRLLIGELHLSEGAITVEGSIAVLRQSVQTEAGATIADLFGVRTDLDRIALALAGRATSEDLSEIDWTIEARMEAALQKTGLVAEPSTLLSTLSGGQQTRAALSALLFSDPDFLILDEPTNNLDGDGRRAVIDLLAGWKGGALVISHDRDLLETMDAIVEMTSLGATRHSGNYTQFRAAKAQALLAAEQALGDAERKLADLGRQTQMSRERKARRDQAGRAKAGKGDMPKILLGAMKQRSEESAADHARMAERRRQEAEAELLEARSRIEIMQPLAMTLPPTGLPGRRKVLALDSIRAGYGDAPPVLDRISLSITGSERVAVTGPNGSGKSTLLGVITGRIEPISGTVRVEVPHTFFDQSVSLLDRGSTIRDNFLRLNPDAGENDCRAALARFLFRADAALQLVRSLSGGQMLRAALACVLAGPKPPQLLILDEPTNHLDIEALEALEAGLRAYDGALLVVSHDERFLAAIGVDRRIMLGGKG</sequence>
<gene>
    <name evidence="7" type="ORF">Q4481_04395</name>
</gene>
<dbReference type="EMBL" id="JAUOZU010000003">
    <property type="protein sequence ID" value="MDO6963183.1"/>
    <property type="molecule type" value="Genomic_DNA"/>
</dbReference>